<gene>
    <name evidence="4" type="ORF">Tasa_048_037</name>
</gene>
<evidence type="ECO:0000313" key="5">
    <source>
        <dbReference type="Proteomes" id="UP000032679"/>
    </source>
</evidence>
<protein>
    <recommendedName>
        <fullName evidence="3">AsmA domain-containing protein</fullName>
    </recommendedName>
</protein>
<comment type="caution">
    <text evidence="4">The sequence shown here is derived from an EMBL/GenBank/DDBJ whole genome shotgun (WGS) entry which is preliminary data.</text>
</comment>
<dbReference type="Pfam" id="PF05170">
    <property type="entry name" value="AsmA"/>
    <property type="match status" value="2"/>
</dbReference>
<evidence type="ECO:0000256" key="1">
    <source>
        <dbReference type="SAM" id="MobiDB-lite"/>
    </source>
</evidence>
<dbReference type="Proteomes" id="UP000032679">
    <property type="component" value="Unassembled WGS sequence"/>
</dbReference>
<sequence>MTEQTGADAAPKTRTKRRHPVLKTFGSLLGVVVVLLILLIIFWDWDWFVPTIDRRASAAAHRPVSIAHLHVHLGWTTTVSVDDLRVAQPDTFKSEKEDFASARSVTVSVKPWDYITGHGITLPLIALDTPRGDIVSLLNGRNNYTFSEGTSTSSSSSSQTALPKIGELRITNGDIRIAMAKLHSDFRLKIHTTPPENGNLGTIVADANGRYARAPITGHFVGGTLLTLANPKNPYPIDLRVANGPTYVTLHGTVDDPVHFAGARLALHFAGPDMALLYPLTGIPIPQTPHYSVTGNLDYSKSMIRFNRFEGRLGNSDIGGDINVDPHQHVPYVDAKLHSHLVDLADLAGFVGGKPGHAPATPVKADSNVLPDQRISVPKLNSVNAHIVYHGDHIENKRLPLDNIDTDVTVQHGAIDVHKLNFAVGSGTLASDATLKPAANDNFATRFRLDVSRVQVARLMQGAGAVHGQGTIGGHITLASTGHSVADLVANGDGGVTLVLDQGGNLSAILPDLLGLQVGNAILSALGIPDRTPLQCFIADMPLRNGILSTHSLLIQTGDTRTTGSGTVDFRKNTLDYAITTRAIHFTVASFPGAVHISGPIRSPTILPGAELIGRLAATAGLAALFPPAAILPTIQLGVGKGSVCEQAVQQANANPAAGIAPGATTGAHPSAAARAGAAQAATSHAAPHRATHAATHHAAHTAAAPRETASAAQVRAAWAKKQHTN</sequence>
<feature type="domain" description="AsmA" evidence="3">
    <location>
        <begin position="287"/>
        <end position="551"/>
    </location>
</feature>
<evidence type="ECO:0000313" key="4">
    <source>
        <dbReference type="EMBL" id="GAN55412.1"/>
    </source>
</evidence>
<keyword evidence="2" id="KW-0472">Membrane</keyword>
<evidence type="ECO:0000256" key="2">
    <source>
        <dbReference type="SAM" id="Phobius"/>
    </source>
</evidence>
<dbReference type="InterPro" id="IPR052894">
    <property type="entry name" value="AsmA-related"/>
</dbReference>
<feature type="transmembrane region" description="Helical" evidence="2">
    <location>
        <begin position="21"/>
        <end position="43"/>
    </location>
</feature>
<dbReference type="GO" id="GO:0090313">
    <property type="term" value="P:regulation of protein targeting to membrane"/>
    <property type="evidence" value="ECO:0007669"/>
    <property type="project" value="TreeGrafter"/>
</dbReference>
<dbReference type="PANTHER" id="PTHR30441:SF9">
    <property type="entry name" value="ASMA FAMILY PROTEIN YHJG"/>
    <property type="match status" value="1"/>
</dbReference>
<accession>A0A0D6MP02</accession>
<dbReference type="RefSeq" id="WP_084712348.1">
    <property type="nucleotide sequence ID" value="NZ_BALE01000048.1"/>
</dbReference>
<keyword evidence="5" id="KW-1185">Reference proteome</keyword>
<reference evidence="4 5" key="1">
    <citation type="submission" date="2012-10" db="EMBL/GenBank/DDBJ databases">
        <title>Genome sequencing of Tanticharoenia sakaeratensis NBRC 103193.</title>
        <authorList>
            <person name="Azuma Y."/>
            <person name="Hadano H."/>
            <person name="Hirakawa H."/>
            <person name="Matsushita K."/>
        </authorList>
    </citation>
    <scope>NUCLEOTIDE SEQUENCE [LARGE SCALE GENOMIC DNA]</scope>
    <source>
        <strain evidence="4 5">NBRC 103193</strain>
    </source>
</reference>
<feature type="compositionally biased region" description="Basic residues" evidence="1">
    <location>
        <begin position="687"/>
        <end position="700"/>
    </location>
</feature>
<feature type="domain" description="AsmA" evidence="3">
    <location>
        <begin position="25"/>
        <end position="184"/>
    </location>
</feature>
<proteinExistence type="predicted"/>
<keyword evidence="2" id="KW-0812">Transmembrane</keyword>
<feature type="compositionally biased region" description="Low complexity" evidence="1">
    <location>
        <begin position="701"/>
        <end position="713"/>
    </location>
</feature>
<dbReference type="STRING" id="1231623.Tasa_048_037"/>
<dbReference type="InterPro" id="IPR007844">
    <property type="entry name" value="AsmA"/>
</dbReference>
<dbReference type="EMBL" id="BALE01000048">
    <property type="protein sequence ID" value="GAN55412.1"/>
    <property type="molecule type" value="Genomic_DNA"/>
</dbReference>
<name>A0A0D6MP02_9PROT</name>
<feature type="compositionally biased region" description="Low complexity" evidence="1">
    <location>
        <begin position="660"/>
        <end position="686"/>
    </location>
</feature>
<feature type="region of interest" description="Disordered" evidence="1">
    <location>
        <begin position="660"/>
        <end position="726"/>
    </location>
</feature>
<dbReference type="OrthoDB" id="5749006at2"/>
<evidence type="ECO:0000259" key="3">
    <source>
        <dbReference type="Pfam" id="PF05170"/>
    </source>
</evidence>
<organism evidence="4 5">
    <name type="scientific">Tanticharoenia sakaeratensis NBRC 103193</name>
    <dbReference type="NCBI Taxonomy" id="1231623"/>
    <lineage>
        <taxon>Bacteria</taxon>
        <taxon>Pseudomonadati</taxon>
        <taxon>Pseudomonadota</taxon>
        <taxon>Alphaproteobacteria</taxon>
        <taxon>Acetobacterales</taxon>
        <taxon>Acetobacteraceae</taxon>
        <taxon>Tanticharoenia</taxon>
    </lineage>
</organism>
<keyword evidence="2" id="KW-1133">Transmembrane helix</keyword>
<dbReference type="AlphaFoldDB" id="A0A0D6MP02"/>
<dbReference type="PANTHER" id="PTHR30441">
    <property type="entry name" value="DUF748 DOMAIN-CONTAINING PROTEIN"/>
    <property type="match status" value="1"/>
</dbReference>
<dbReference type="GO" id="GO:0005886">
    <property type="term" value="C:plasma membrane"/>
    <property type="evidence" value="ECO:0007669"/>
    <property type="project" value="TreeGrafter"/>
</dbReference>